<keyword evidence="1" id="KW-0812">Transmembrane</keyword>
<dbReference type="EMBL" id="BK032536">
    <property type="protein sequence ID" value="DAF46368.1"/>
    <property type="molecule type" value="Genomic_DNA"/>
</dbReference>
<accession>A0A8S5S607</accession>
<sequence length="45" mass="5274">MDVIICKQYSKAKYTKTGAMIAQYEMKVVLLFGLIPLYIRKIKVY</sequence>
<organism evidence="2">
    <name type="scientific">Podoviridae sp. ctsUe5</name>
    <dbReference type="NCBI Taxonomy" id="2827750"/>
    <lineage>
        <taxon>Viruses</taxon>
        <taxon>Duplodnaviria</taxon>
        <taxon>Heunggongvirae</taxon>
        <taxon>Uroviricota</taxon>
        <taxon>Caudoviricetes</taxon>
    </lineage>
</organism>
<evidence type="ECO:0000256" key="1">
    <source>
        <dbReference type="SAM" id="Phobius"/>
    </source>
</evidence>
<feature type="transmembrane region" description="Helical" evidence="1">
    <location>
        <begin position="20"/>
        <end position="39"/>
    </location>
</feature>
<name>A0A8S5S607_9CAUD</name>
<protein>
    <submittedName>
        <fullName evidence="2">Uncharacterized protein</fullName>
    </submittedName>
</protein>
<evidence type="ECO:0000313" key="2">
    <source>
        <dbReference type="EMBL" id="DAF46368.1"/>
    </source>
</evidence>
<keyword evidence="1" id="KW-0472">Membrane</keyword>
<proteinExistence type="predicted"/>
<reference evidence="2" key="1">
    <citation type="journal article" date="2021" name="Proc. Natl. Acad. Sci. U.S.A.">
        <title>A Catalog of Tens of Thousands of Viruses from Human Metagenomes Reveals Hidden Associations with Chronic Diseases.</title>
        <authorList>
            <person name="Tisza M.J."/>
            <person name="Buck C.B."/>
        </authorList>
    </citation>
    <scope>NUCLEOTIDE SEQUENCE</scope>
    <source>
        <strain evidence="2">CtsUe5</strain>
    </source>
</reference>
<keyword evidence="1" id="KW-1133">Transmembrane helix</keyword>